<organism evidence="2 3">
    <name type="scientific">Phototrophicus methaneseepsis</name>
    <dbReference type="NCBI Taxonomy" id="2710758"/>
    <lineage>
        <taxon>Bacteria</taxon>
        <taxon>Bacillati</taxon>
        <taxon>Chloroflexota</taxon>
        <taxon>Candidatus Thermofontia</taxon>
        <taxon>Phototrophicales</taxon>
        <taxon>Phototrophicaceae</taxon>
        <taxon>Phototrophicus</taxon>
    </lineage>
</organism>
<reference evidence="2 3" key="1">
    <citation type="submission" date="2020-02" db="EMBL/GenBank/DDBJ databases">
        <authorList>
            <person name="Zheng R.K."/>
            <person name="Sun C.M."/>
        </authorList>
    </citation>
    <scope>NUCLEOTIDE SEQUENCE [LARGE SCALE GENOMIC DNA]</scope>
    <source>
        <strain evidence="3">rifampicinis</strain>
    </source>
</reference>
<keyword evidence="3" id="KW-1185">Reference proteome</keyword>
<gene>
    <name evidence="2" type="ORF">G4Y79_24185</name>
</gene>
<evidence type="ECO:0000256" key="1">
    <source>
        <dbReference type="SAM" id="MobiDB-lite"/>
    </source>
</evidence>
<dbReference type="RefSeq" id="WP_195170814.1">
    <property type="nucleotide sequence ID" value="NZ_CP062983.1"/>
</dbReference>
<dbReference type="AlphaFoldDB" id="A0A7S8E9B4"/>
<sequence length="85" mass="9769">MDKQKNDANWEDDPQNGGPQEEYYDPEVCPVCGSIDFRWGKLHQRWDSTGMGFRPDDAGMLDMSRAVRARQCLRCGNVQLFAELD</sequence>
<dbReference type="Proteomes" id="UP000594468">
    <property type="component" value="Chromosome"/>
</dbReference>
<evidence type="ECO:0000313" key="3">
    <source>
        <dbReference type="Proteomes" id="UP000594468"/>
    </source>
</evidence>
<accession>A0A7S8E9B4</accession>
<evidence type="ECO:0000313" key="2">
    <source>
        <dbReference type="EMBL" id="QPC82745.1"/>
    </source>
</evidence>
<dbReference type="EMBL" id="CP062983">
    <property type="protein sequence ID" value="QPC82745.1"/>
    <property type="molecule type" value="Genomic_DNA"/>
</dbReference>
<proteinExistence type="predicted"/>
<name>A0A7S8E9B4_9CHLR</name>
<protein>
    <submittedName>
        <fullName evidence="2">Uncharacterized protein</fullName>
    </submittedName>
</protein>
<dbReference type="KEGG" id="pmet:G4Y79_24185"/>
<feature type="region of interest" description="Disordered" evidence="1">
    <location>
        <begin position="1"/>
        <end position="24"/>
    </location>
</feature>